<proteinExistence type="inferred from homology"/>
<evidence type="ECO:0000256" key="2">
    <source>
        <dbReference type="ARBA" id="ARBA00022448"/>
    </source>
</evidence>
<dbReference type="Proteomes" id="UP000321892">
    <property type="component" value="Chromosome"/>
</dbReference>
<comment type="similarity">
    <text evidence="1">Belongs to the ABC transporter superfamily.</text>
</comment>
<dbReference type="PROSITE" id="PS50893">
    <property type="entry name" value="ABC_TRANSPORTER_2"/>
    <property type="match status" value="1"/>
</dbReference>
<dbReference type="GO" id="GO:0016020">
    <property type="term" value="C:membrane"/>
    <property type="evidence" value="ECO:0007669"/>
    <property type="project" value="InterPro"/>
</dbReference>
<dbReference type="PANTHER" id="PTHR46743:SF2">
    <property type="entry name" value="TEICHOIC ACIDS EXPORT ATP-BINDING PROTEIN TAGH"/>
    <property type="match status" value="1"/>
</dbReference>
<feature type="domain" description="ABC transporter" evidence="5">
    <location>
        <begin position="26"/>
        <end position="239"/>
    </location>
</feature>
<evidence type="ECO:0000259" key="5">
    <source>
        <dbReference type="PROSITE" id="PS50893"/>
    </source>
</evidence>
<dbReference type="InterPro" id="IPR003439">
    <property type="entry name" value="ABC_transporter-like_ATP-bd"/>
</dbReference>
<evidence type="ECO:0000313" key="6">
    <source>
        <dbReference type="EMBL" id="BBM37387.1"/>
    </source>
</evidence>
<keyword evidence="7" id="KW-1185">Reference proteome</keyword>
<keyword evidence="2" id="KW-0813">Transport</keyword>
<dbReference type="InterPro" id="IPR027417">
    <property type="entry name" value="P-loop_NTPase"/>
</dbReference>
<dbReference type="GO" id="GO:0016887">
    <property type="term" value="F:ATP hydrolysis activity"/>
    <property type="evidence" value="ECO:0007669"/>
    <property type="project" value="InterPro"/>
</dbReference>
<dbReference type="RefSeq" id="WP_026745473.1">
    <property type="nucleotide sequence ID" value="NZ_AP019823.1"/>
</dbReference>
<evidence type="ECO:0000256" key="1">
    <source>
        <dbReference type="ARBA" id="ARBA00005417"/>
    </source>
</evidence>
<name>A0A510JDU3_9FUSO</name>
<dbReference type="GO" id="GO:0005524">
    <property type="term" value="F:ATP binding"/>
    <property type="evidence" value="ECO:0007669"/>
    <property type="project" value="UniProtKB-KW"/>
</dbReference>
<dbReference type="AlphaFoldDB" id="A0A510JDU3"/>
<dbReference type="SMART" id="SM00382">
    <property type="entry name" value="AAA"/>
    <property type="match status" value="1"/>
</dbReference>
<dbReference type="InterPro" id="IPR050683">
    <property type="entry name" value="Bact_Polysacc_Export_ATP-bd"/>
</dbReference>
<evidence type="ECO:0000256" key="4">
    <source>
        <dbReference type="ARBA" id="ARBA00022840"/>
    </source>
</evidence>
<protein>
    <submittedName>
        <fullName evidence="6">ABC transporter</fullName>
    </submittedName>
</protein>
<dbReference type="EMBL" id="AP019823">
    <property type="protein sequence ID" value="BBM37387.1"/>
    <property type="molecule type" value="Genomic_DNA"/>
</dbReference>
<keyword evidence="4" id="KW-0067">ATP-binding</keyword>
<dbReference type="InterPro" id="IPR003593">
    <property type="entry name" value="AAA+_ATPase"/>
</dbReference>
<gene>
    <name evidence="6" type="ORF">JCM16775_0062</name>
</gene>
<dbReference type="CDD" id="cd03220">
    <property type="entry name" value="ABC_KpsT_Wzt"/>
    <property type="match status" value="1"/>
</dbReference>
<keyword evidence="3" id="KW-0547">Nucleotide-binding</keyword>
<evidence type="ECO:0000313" key="7">
    <source>
        <dbReference type="Proteomes" id="UP000321892"/>
    </source>
</evidence>
<accession>A0A510JDU3</accession>
<evidence type="ECO:0000256" key="3">
    <source>
        <dbReference type="ARBA" id="ARBA00022741"/>
    </source>
</evidence>
<dbReference type="OrthoDB" id="9778870at2"/>
<dbReference type="PANTHER" id="PTHR46743">
    <property type="entry name" value="TEICHOIC ACIDS EXPORT ATP-BINDING PROTEIN TAGH"/>
    <property type="match status" value="1"/>
</dbReference>
<organism evidence="6 7">
    <name type="scientific">Leptotrichia hofstadii</name>
    <dbReference type="NCBI Taxonomy" id="157688"/>
    <lineage>
        <taxon>Bacteria</taxon>
        <taxon>Fusobacteriati</taxon>
        <taxon>Fusobacteriota</taxon>
        <taxon>Fusobacteriia</taxon>
        <taxon>Fusobacteriales</taxon>
        <taxon>Leptotrichiaceae</taxon>
        <taxon>Leptotrichia</taxon>
    </lineage>
</organism>
<dbReference type="Pfam" id="PF00005">
    <property type="entry name" value="ABC_tran"/>
    <property type="match status" value="1"/>
</dbReference>
<dbReference type="KEGG" id="lhf:JCM16775_0062"/>
<dbReference type="SUPFAM" id="SSF52540">
    <property type="entry name" value="P-loop containing nucleoside triphosphate hydrolases"/>
    <property type="match status" value="1"/>
</dbReference>
<sequence>MIELKNVSLKYNMSKEKVLSFKEYIIKFIKNELHYEEFWALKNITMKIEKGEVVGLVGFNGAGKSTLLKIISQIIEPTTGTVKVNGKISPLIELGTGFDFDLTARENIYLNGYILGYSKKFINKSFEEIVDFAELSEFIDVPLKNFSSGMVARLGFAISTIVKPDILIVDEILSVGDFKFQEKSLNKIKSMMKDGVTVLMVSHSLDQIEKMCNRVVWLENGSIKKIGLTKEICSEYKNS</sequence>
<reference evidence="6 7" key="1">
    <citation type="submission" date="2019-07" db="EMBL/GenBank/DDBJ databases">
        <title>Complete Genome Sequence of Leptotrichia hofstadii Strain JCM16775.</title>
        <authorList>
            <person name="Watanabe S."/>
            <person name="Cui L."/>
        </authorList>
    </citation>
    <scope>NUCLEOTIDE SEQUENCE [LARGE SCALE GENOMIC DNA]</scope>
    <source>
        <strain evidence="6 7">JCM16775</strain>
    </source>
</reference>
<dbReference type="GO" id="GO:0140359">
    <property type="term" value="F:ABC-type transporter activity"/>
    <property type="evidence" value="ECO:0007669"/>
    <property type="project" value="InterPro"/>
</dbReference>
<dbReference type="Gene3D" id="3.40.50.300">
    <property type="entry name" value="P-loop containing nucleotide triphosphate hydrolases"/>
    <property type="match status" value="1"/>
</dbReference>
<dbReference type="InterPro" id="IPR015860">
    <property type="entry name" value="ABC_transpr_TagH-like"/>
</dbReference>